<dbReference type="GO" id="GO:0005524">
    <property type="term" value="F:ATP binding"/>
    <property type="evidence" value="ECO:0007669"/>
    <property type="project" value="UniProtKB-KW"/>
</dbReference>
<sequence length="255" mass="28541">MATIINCQEVGLQFDGGPNPILNNINLQIQAGEFVSIIGKSGSGKTSLLQMIGGLLTPSKGEIIVNGQNIMSPIDEMTYVFQKPVLLEWRNVLENVLLPIELKRRPNQVDRKKAEELLQPVGLAGHESKYPHELSGGMISRVTLARALLTAPKILLMDEPFSALDAMTKEQLQLELMELSVQFSTTVIFITHDLSEAVYLADRVVLLGKNPANIIREFSVPFQRPRLKDWKFEPSFTKIVKEIYDEIEGLSEDKE</sequence>
<dbReference type="InterPro" id="IPR050166">
    <property type="entry name" value="ABC_transporter_ATP-bind"/>
</dbReference>
<dbReference type="CDD" id="cd03293">
    <property type="entry name" value="ABC_NrtD_SsuB_transporters"/>
    <property type="match status" value="1"/>
</dbReference>
<keyword evidence="3 5" id="KW-0067">ATP-binding</keyword>
<dbReference type="InterPro" id="IPR027417">
    <property type="entry name" value="P-loop_NTPase"/>
</dbReference>
<evidence type="ECO:0000256" key="3">
    <source>
        <dbReference type="ARBA" id="ARBA00022840"/>
    </source>
</evidence>
<dbReference type="PANTHER" id="PTHR42788:SF2">
    <property type="entry name" value="ABC TRANSPORTER ATP-BINDING PROTEIN"/>
    <property type="match status" value="1"/>
</dbReference>
<dbReference type="Pfam" id="PF00005">
    <property type="entry name" value="ABC_tran"/>
    <property type="match status" value="1"/>
</dbReference>
<gene>
    <name evidence="5" type="ORF">BKP37_08740</name>
</gene>
<dbReference type="GO" id="GO:0016887">
    <property type="term" value="F:ATP hydrolysis activity"/>
    <property type="evidence" value="ECO:0007669"/>
    <property type="project" value="InterPro"/>
</dbReference>
<dbReference type="EMBL" id="MLQR01000020">
    <property type="protein sequence ID" value="OIJ14418.1"/>
    <property type="molecule type" value="Genomic_DNA"/>
</dbReference>
<evidence type="ECO:0000256" key="2">
    <source>
        <dbReference type="ARBA" id="ARBA00022741"/>
    </source>
</evidence>
<comment type="caution">
    <text evidence="5">The sequence shown here is derived from an EMBL/GenBank/DDBJ whole genome shotgun (WGS) entry which is preliminary data.</text>
</comment>
<name>A0A1S2LPI2_9BACI</name>
<dbReference type="InterPro" id="IPR003593">
    <property type="entry name" value="AAA+_ATPase"/>
</dbReference>
<evidence type="ECO:0000256" key="1">
    <source>
        <dbReference type="ARBA" id="ARBA00022448"/>
    </source>
</evidence>
<keyword evidence="6" id="KW-1185">Reference proteome</keyword>
<dbReference type="RefSeq" id="WP_071309219.1">
    <property type="nucleotide sequence ID" value="NZ_MLQR01000020.1"/>
</dbReference>
<dbReference type="SMART" id="SM00382">
    <property type="entry name" value="AAA"/>
    <property type="match status" value="1"/>
</dbReference>
<dbReference type="InterPro" id="IPR017871">
    <property type="entry name" value="ABC_transporter-like_CS"/>
</dbReference>
<keyword evidence="1" id="KW-0813">Transport</keyword>
<evidence type="ECO:0000259" key="4">
    <source>
        <dbReference type="PROSITE" id="PS50893"/>
    </source>
</evidence>
<dbReference type="PROSITE" id="PS50893">
    <property type="entry name" value="ABC_TRANSPORTER_2"/>
    <property type="match status" value="1"/>
</dbReference>
<feature type="domain" description="ABC transporter" evidence="4">
    <location>
        <begin position="5"/>
        <end position="234"/>
    </location>
</feature>
<evidence type="ECO:0000313" key="5">
    <source>
        <dbReference type="EMBL" id="OIJ14418.1"/>
    </source>
</evidence>
<dbReference type="PANTHER" id="PTHR42788">
    <property type="entry name" value="TAURINE IMPORT ATP-BINDING PROTEIN-RELATED"/>
    <property type="match status" value="1"/>
</dbReference>
<accession>A0A1S2LPI2</accession>
<proteinExistence type="predicted"/>
<evidence type="ECO:0000313" key="6">
    <source>
        <dbReference type="Proteomes" id="UP000179524"/>
    </source>
</evidence>
<keyword evidence="2" id="KW-0547">Nucleotide-binding</keyword>
<dbReference type="SUPFAM" id="SSF52540">
    <property type="entry name" value="P-loop containing nucleoside triphosphate hydrolases"/>
    <property type="match status" value="1"/>
</dbReference>
<dbReference type="AlphaFoldDB" id="A0A1S2LPI2"/>
<dbReference type="Proteomes" id="UP000179524">
    <property type="component" value="Unassembled WGS sequence"/>
</dbReference>
<dbReference type="InterPro" id="IPR003439">
    <property type="entry name" value="ABC_transporter-like_ATP-bd"/>
</dbReference>
<dbReference type="OrthoDB" id="9802264at2"/>
<dbReference type="Gene3D" id="3.40.50.300">
    <property type="entry name" value="P-loop containing nucleotide triphosphate hydrolases"/>
    <property type="match status" value="1"/>
</dbReference>
<protein>
    <submittedName>
        <fullName evidence="5">Nitrate/sulfonate/bicarbonate ABC transporter ATP-binding protein</fullName>
    </submittedName>
</protein>
<organism evidence="5 6">
    <name type="scientific">Anaerobacillus alkalilacustris</name>
    <dbReference type="NCBI Taxonomy" id="393763"/>
    <lineage>
        <taxon>Bacteria</taxon>
        <taxon>Bacillati</taxon>
        <taxon>Bacillota</taxon>
        <taxon>Bacilli</taxon>
        <taxon>Bacillales</taxon>
        <taxon>Bacillaceae</taxon>
        <taxon>Anaerobacillus</taxon>
    </lineage>
</organism>
<reference evidence="5 6" key="1">
    <citation type="submission" date="2016-10" db="EMBL/GenBank/DDBJ databases">
        <title>Draft genome sequences of four alkaliphilic bacteria belonging to the Anaerobacillus genus.</title>
        <authorList>
            <person name="Bassil N.M."/>
            <person name="Lloyd J.R."/>
        </authorList>
    </citation>
    <scope>NUCLEOTIDE SEQUENCE [LARGE SCALE GENOMIC DNA]</scope>
    <source>
        <strain evidence="5 6">DSM 18345</strain>
    </source>
</reference>
<dbReference type="PROSITE" id="PS00211">
    <property type="entry name" value="ABC_TRANSPORTER_1"/>
    <property type="match status" value="1"/>
</dbReference>